<keyword evidence="11" id="KW-1185">Reference proteome</keyword>
<dbReference type="RefSeq" id="WP_219042431.1">
    <property type="nucleotide sequence ID" value="NZ_JAHWDQ010000001.1"/>
</dbReference>
<comment type="caution">
    <text evidence="10">The sequence shown here is derived from an EMBL/GenBank/DDBJ whole genome shotgun (WGS) entry which is preliminary data.</text>
</comment>
<dbReference type="PANTHER" id="PTHR37479:SF1">
    <property type="entry name" value="CELL DIVISION PROTEIN FTSL"/>
    <property type="match status" value="1"/>
</dbReference>
<keyword evidence="2 8" id="KW-1003">Cell membrane</keyword>
<keyword evidence="5 8" id="KW-1133">Transmembrane helix</keyword>
<keyword evidence="7 8" id="KW-0131">Cell cycle</keyword>
<organism evidence="10 11">
    <name type="scientific">Zhongshania aquimaris</name>
    <dbReference type="NCBI Taxonomy" id="2857107"/>
    <lineage>
        <taxon>Bacteria</taxon>
        <taxon>Pseudomonadati</taxon>
        <taxon>Pseudomonadota</taxon>
        <taxon>Gammaproteobacteria</taxon>
        <taxon>Cellvibrionales</taxon>
        <taxon>Spongiibacteraceae</taxon>
        <taxon>Zhongshania</taxon>
    </lineage>
</organism>
<sequence>MLGKKQRSTNKKNYVLAEAEVQAPIGGVAVPLLILLVIISCIAVVQSSHKSRKLFGQLQDLRRDAMLLEEDWGRLLLEQSTWASPDRVQDMAVQKLKMQAPKAREVKMVGGYGKAG</sequence>
<dbReference type="NCBIfam" id="TIGR02209">
    <property type="entry name" value="ftsL_broad"/>
    <property type="match status" value="1"/>
</dbReference>
<keyword evidence="4 8" id="KW-0812">Transmembrane</keyword>
<comment type="similarity">
    <text evidence="8">Belongs to the FtsL family.</text>
</comment>
<evidence type="ECO:0000256" key="2">
    <source>
        <dbReference type="ARBA" id="ARBA00022475"/>
    </source>
</evidence>
<keyword evidence="6 8" id="KW-0472">Membrane</keyword>
<dbReference type="Proteomes" id="UP001166291">
    <property type="component" value="Unassembled WGS sequence"/>
</dbReference>
<dbReference type="InterPro" id="IPR011922">
    <property type="entry name" value="Cell_div_FtsL"/>
</dbReference>
<evidence type="ECO:0000256" key="8">
    <source>
        <dbReference type="HAMAP-Rule" id="MF_00910"/>
    </source>
</evidence>
<gene>
    <name evidence="8 10" type="primary">ftsL</name>
    <name evidence="10" type="ORF">KXJ70_05485</name>
</gene>
<evidence type="ECO:0000256" key="1">
    <source>
        <dbReference type="ARBA" id="ARBA00004401"/>
    </source>
</evidence>
<evidence type="ECO:0000256" key="9">
    <source>
        <dbReference type="NCBIfam" id="TIGR02209"/>
    </source>
</evidence>
<comment type="subunit">
    <text evidence="8">Part of a complex composed of FtsB, FtsL and FtsQ.</text>
</comment>
<name>A0ABS6VPI5_9GAMM</name>
<protein>
    <recommendedName>
        <fullName evidence="8 9">Cell division protein FtsL</fullName>
    </recommendedName>
</protein>
<evidence type="ECO:0000256" key="4">
    <source>
        <dbReference type="ARBA" id="ARBA00022692"/>
    </source>
</evidence>
<dbReference type="EMBL" id="JAHWDQ010000001">
    <property type="protein sequence ID" value="MBW2940216.1"/>
    <property type="molecule type" value="Genomic_DNA"/>
</dbReference>
<reference evidence="10" key="1">
    <citation type="submission" date="2021-07" db="EMBL/GenBank/DDBJ databases">
        <title>Zhongshania sp. CAU 1632 isolated from seawater.</title>
        <authorList>
            <person name="Kim W."/>
        </authorList>
    </citation>
    <scope>NUCLEOTIDE SEQUENCE</scope>
    <source>
        <strain evidence="10">CAU 1632</strain>
    </source>
</reference>
<evidence type="ECO:0000256" key="5">
    <source>
        <dbReference type="ARBA" id="ARBA00022989"/>
    </source>
</evidence>
<dbReference type="HAMAP" id="MF_00910">
    <property type="entry name" value="FtsL"/>
    <property type="match status" value="1"/>
</dbReference>
<keyword evidence="8" id="KW-0997">Cell inner membrane</keyword>
<dbReference type="PANTHER" id="PTHR37479">
    <property type="entry name" value="CELL DIVISION PROTEIN FTSL"/>
    <property type="match status" value="1"/>
</dbReference>
<comment type="function">
    <text evidence="8">Essential cell division protein. May link together the upstream cell division proteins, which are predominantly cytoplasmic, with the downstream cell division proteins, which are predominantly periplasmic.</text>
</comment>
<accession>A0ABS6VPI5</accession>
<evidence type="ECO:0000313" key="11">
    <source>
        <dbReference type="Proteomes" id="UP001166291"/>
    </source>
</evidence>
<evidence type="ECO:0000313" key="10">
    <source>
        <dbReference type="EMBL" id="MBW2940216.1"/>
    </source>
</evidence>
<evidence type="ECO:0000256" key="6">
    <source>
        <dbReference type="ARBA" id="ARBA00023136"/>
    </source>
</evidence>
<proteinExistence type="inferred from homology"/>
<dbReference type="Pfam" id="PF04999">
    <property type="entry name" value="FtsL"/>
    <property type="match status" value="1"/>
</dbReference>
<evidence type="ECO:0000256" key="3">
    <source>
        <dbReference type="ARBA" id="ARBA00022618"/>
    </source>
</evidence>
<feature type="transmembrane region" description="Helical" evidence="8">
    <location>
        <begin position="23"/>
        <end position="45"/>
    </location>
</feature>
<keyword evidence="3 8" id="KW-0132">Cell division</keyword>
<dbReference type="GO" id="GO:0051301">
    <property type="term" value="P:cell division"/>
    <property type="evidence" value="ECO:0007669"/>
    <property type="project" value="UniProtKB-KW"/>
</dbReference>
<evidence type="ECO:0000256" key="7">
    <source>
        <dbReference type="ARBA" id="ARBA00023306"/>
    </source>
</evidence>
<comment type="subcellular location">
    <subcellularLocation>
        <location evidence="8">Cell inner membrane</location>
        <topology evidence="8">Single-pass type II membrane protein</topology>
    </subcellularLocation>
    <subcellularLocation>
        <location evidence="1">Cell membrane</location>
        <topology evidence="1">Single-pass type II membrane protein</topology>
    </subcellularLocation>
    <text evidence="8">Localizes to the division septum where it forms a ring structure.</text>
</comment>